<dbReference type="GO" id="GO:0005886">
    <property type="term" value="C:plasma membrane"/>
    <property type="evidence" value="ECO:0007669"/>
    <property type="project" value="TreeGrafter"/>
</dbReference>
<feature type="transmembrane region" description="Helical" evidence="2">
    <location>
        <begin position="115"/>
        <end position="132"/>
    </location>
</feature>
<accession>A0A951P950</accession>
<sequence>MRFNSSTAFVLLSVISIQLGSAVAKSLFTQINPTVVVFLRVGFAAIVLLAFWRPRWRQVEQAHYPALVGFGLALALMNLTFYLAIERIPIGIAVALEFVGPLGLAVLNSRRWLDGLWVLLAATGILLLAPLGNSSESVRLDPTGLLLALIAGGLWACYILLSAKVGKAIPGGAGLAMAMAIGAVLLLPVGLWAGLSALSPNLLLLGFGVALLSSVLPYSLELEALRWMPIQVFGVLLSLEPVAAALMGWLLLKETLSLRAMIAVLLVTLAAAGAALRQD</sequence>
<dbReference type="GO" id="GO:0015565">
    <property type="term" value="F:threonine efflux transmembrane transporter activity"/>
    <property type="evidence" value="ECO:0007669"/>
    <property type="project" value="TreeGrafter"/>
</dbReference>
<dbReference type="Proteomes" id="UP000707356">
    <property type="component" value="Unassembled WGS sequence"/>
</dbReference>
<evidence type="ECO:0000256" key="2">
    <source>
        <dbReference type="SAM" id="Phobius"/>
    </source>
</evidence>
<keyword evidence="2" id="KW-0472">Membrane</keyword>
<gene>
    <name evidence="4" type="ORF">KME07_08070</name>
</gene>
<dbReference type="PANTHER" id="PTHR22911">
    <property type="entry name" value="ACYL-MALONYL CONDENSING ENZYME-RELATED"/>
    <property type="match status" value="1"/>
</dbReference>
<keyword evidence="2" id="KW-0812">Transmembrane</keyword>
<reference evidence="4" key="2">
    <citation type="journal article" date="2022" name="Microbiol. Resour. Announc.">
        <title>Metagenome Sequencing to Explore Phylogenomics of Terrestrial Cyanobacteria.</title>
        <authorList>
            <person name="Ward R.D."/>
            <person name="Stajich J.E."/>
            <person name="Johansen J.R."/>
            <person name="Huntemann M."/>
            <person name="Clum A."/>
            <person name="Foster B."/>
            <person name="Foster B."/>
            <person name="Roux S."/>
            <person name="Palaniappan K."/>
            <person name="Varghese N."/>
            <person name="Mukherjee S."/>
            <person name="Reddy T.B.K."/>
            <person name="Daum C."/>
            <person name="Copeland A."/>
            <person name="Chen I.A."/>
            <person name="Ivanova N.N."/>
            <person name="Kyrpides N.C."/>
            <person name="Shapiro N."/>
            <person name="Eloe-Fadrosh E.A."/>
            <person name="Pietrasiak N."/>
        </authorList>
    </citation>
    <scope>NUCLEOTIDE SEQUENCE</scope>
    <source>
        <strain evidence="4">GSE-TBD4-15B</strain>
    </source>
</reference>
<dbReference type="InterPro" id="IPR000620">
    <property type="entry name" value="EamA_dom"/>
</dbReference>
<feature type="transmembrane region" description="Helical" evidence="2">
    <location>
        <begin position="173"/>
        <end position="195"/>
    </location>
</feature>
<dbReference type="InterPro" id="IPR037185">
    <property type="entry name" value="EmrE-like"/>
</dbReference>
<dbReference type="PANTHER" id="PTHR22911:SF37">
    <property type="entry name" value="THREONINE_HOMOSERINE EXPORTER RHTA"/>
    <property type="match status" value="1"/>
</dbReference>
<reference evidence="4" key="1">
    <citation type="submission" date="2021-05" db="EMBL/GenBank/DDBJ databases">
        <authorList>
            <person name="Pietrasiak N."/>
            <person name="Ward R."/>
            <person name="Stajich J.E."/>
            <person name="Kurbessoian T."/>
        </authorList>
    </citation>
    <scope>NUCLEOTIDE SEQUENCE</scope>
    <source>
        <strain evidence="4">GSE-TBD4-15B</strain>
    </source>
</reference>
<evidence type="ECO:0000256" key="1">
    <source>
        <dbReference type="ARBA" id="ARBA00007362"/>
    </source>
</evidence>
<dbReference type="EMBL" id="JAHHHV010000041">
    <property type="protein sequence ID" value="MBW4465381.1"/>
    <property type="molecule type" value="Genomic_DNA"/>
</dbReference>
<evidence type="ECO:0000313" key="5">
    <source>
        <dbReference type="Proteomes" id="UP000707356"/>
    </source>
</evidence>
<organism evidence="4 5">
    <name type="scientific">Pegethrix bostrychoides GSE-TBD4-15B</name>
    <dbReference type="NCBI Taxonomy" id="2839662"/>
    <lineage>
        <taxon>Bacteria</taxon>
        <taxon>Bacillati</taxon>
        <taxon>Cyanobacteriota</taxon>
        <taxon>Cyanophyceae</taxon>
        <taxon>Oculatellales</taxon>
        <taxon>Oculatellaceae</taxon>
        <taxon>Pegethrix</taxon>
    </lineage>
</organism>
<feature type="transmembrane region" description="Helical" evidence="2">
    <location>
        <begin position="34"/>
        <end position="52"/>
    </location>
</feature>
<feature type="transmembrane region" description="Helical" evidence="2">
    <location>
        <begin position="144"/>
        <end position="161"/>
    </location>
</feature>
<feature type="transmembrane region" description="Helical" evidence="2">
    <location>
        <begin position="64"/>
        <end position="84"/>
    </location>
</feature>
<dbReference type="AlphaFoldDB" id="A0A951P950"/>
<keyword evidence="2" id="KW-1133">Transmembrane helix</keyword>
<feature type="transmembrane region" description="Helical" evidence="2">
    <location>
        <begin position="90"/>
        <end position="108"/>
    </location>
</feature>
<name>A0A951P950_9CYAN</name>
<comment type="caution">
    <text evidence="4">The sequence shown here is derived from an EMBL/GenBank/DDBJ whole genome shotgun (WGS) entry which is preliminary data.</text>
</comment>
<feature type="transmembrane region" description="Helical" evidence="2">
    <location>
        <begin position="232"/>
        <end position="252"/>
    </location>
</feature>
<proteinExistence type="inferred from homology"/>
<evidence type="ECO:0000313" key="4">
    <source>
        <dbReference type="EMBL" id="MBW4465381.1"/>
    </source>
</evidence>
<protein>
    <submittedName>
        <fullName evidence="4">EamA family transporter</fullName>
    </submittedName>
</protein>
<dbReference type="SUPFAM" id="SSF103481">
    <property type="entry name" value="Multidrug resistance efflux transporter EmrE"/>
    <property type="match status" value="2"/>
</dbReference>
<comment type="similarity">
    <text evidence="1">Belongs to the EamA transporter family.</text>
</comment>
<evidence type="ECO:0000259" key="3">
    <source>
        <dbReference type="Pfam" id="PF00892"/>
    </source>
</evidence>
<feature type="transmembrane region" description="Helical" evidence="2">
    <location>
        <begin position="201"/>
        <end position="220"/>
    </location>
</feature>
<dbReference type="Pfam" id="PF00892">
    <property type="entry name" value="EamA"/>
    <property type="match status" value="1"/>
</dbReference>
<feature type="transmembrane region" description="Helical" evidence="2">
    <location>
        <begin position="258"/>
        <end position="276"/>
    </location>
</feature>
<feature type="domain" description="EamA" evidence="3">
    <location>
        <begin position="143"/>
        <end position="272"/>
    </location>
</feature>